<organism evidence="6 7">
    <name type="scientific">Trichobilharzia regenti</name>
    <name type="common">Nasal bird schistosome</name>
    <dbReference type="NCBI Taxonomy" id="157069"/>
    <lineage>
        <taxon>Eukaryota</taxon>
        <taxon>Metazoa</taxon>
        <taxon>Spiralia</taxon>
        <taxon>Lophotrochozoa</taxon>
        <taxon>Platyhelminthes</taxon>
        <taxon>Trematoda</taxon>
        <taxon>Digenea</taxon>
        <taxon>Strigeidida</taxon>
        <taxon>Schistosomatoidea</taxon>
        <taxon>Schistosomatidae</taxon>
        <taxon>Trichobilharzia</taxon>
    </lineage>
</organism>
<reference evidence="7" key="2">
    <citation type="submission" date="2023-11" db="UniProtKB">
        <authorList>
            <consortium name="WormBaseParasite"/>
        </authorList>
    </citation>
    <scope>IDENTIFICATION</scope>
</reference>
<dbReference type="SUPFAM" id="SSF49854">
    <property type="entry name" value="Spermadhesin, CUB domain"/>
    <property type="match status" value="4"/>
</dbReference>
<dbReference type="PANTHER" id="PTHR47537">
    <property type="entry name" value="CUBILIN"/>
    <property type="match status" value="1"/>
</dbReference>
<evidence type="ECO:0000256" key="4">
    <source>
        <dbReference type="SAM" id="Phobius"/>
    </source>
</evidence>
<dbReference type="CDD" id="cd00041">
    <property type="entry name" value="CUB"/>
    <property type="match status" value="4"/>
</dbReference>
<keyword evidence="4" id="KW-1133">Transmembrane helix</keyword>
<dbReference type="InterPro" id="IPR053207">
    <property type="entry name" value="Non-NMDA_GluR_Accessory"/>
</dbReference>
<proteinExistence type="predicted"/>
<feature type="domain" description="CUB" evidence="5">
    <location>
        <begin position="872"/>
        <end position="988"/>
    </location>
</feature>
<dbReference type="PROSITE" id="PS01180">
    <property type="entry name" value="CUB"/>
    <property type="match status" value="4"/>
</dbReference>
<protein>
    <recommendedName>
        <fullName evidence="5">CUB domain-containing protein</fullName>
    </recommendedName>
</protein>
<dbReference type="InterPro" id="IPR035914">
    <property type="entry name" value="Sperma_CUB_dom_sf"/>
</dbReference>
<evidence type="ECO:0000256" key="3">
    <source>
        <dbReference type="SAM" id="MobiDB-lite"/>
    </source>
</evidence>
<evidence type="ECO:0000313" key="6">
    <source>
        <dbReference type="Proteomes" id="UP000050795"/>
    </source>
</evidence>
<feature type="region of interest" description="Disordered" evidence="3">
    <location>
        <begin position="1221"/>
        <end position="1251"/>
    </location>
</feature>
<evidence type="ECO:0000256" key="2">
    <source>
        <dbReference type="PROSITE-ProRule" id="PRU00059"/>
    </source>
</evidence>
<feature type="transmembrane region" description="Helical" evidence="4">
    <location>
        <begin position="1049"/>
        <end position="1072"/>
    </location>
</feature>
<name>A0AA85JHG9_TRIRE</name>
<sequence>MARKYLQLLTAIIVYQCVNVVLIITGTSGYTCHSGNGEVLIRSSSLDDSMKHSHSETIFNSIENNNNSSEKMKQLRKRGVFTSPQWPKLYERGTRCIYRFIANIGEKVHIKFDQFFLSGDMPICSVDFLDVYIDVASSTLDMDRQSAIFTQASSSALTGEQQTTTPFSAAVYSSVLDKSDLLGRYCGNFLSSNSVTFTSLHRELVIDFYADLERPGNSWYTSGKLHSYGFNGTFEFINDDAFYPGKALSSAELHIPFEDDLPSSPTTTSSTVGVPTLIRSSNCRFRIEAEHMPKTGTEGGTNFLDDVSGELISPTYPGFHPNNLICAYQLIGLPYQRINLEILDINLYSGSPGCPKDFIQFYDGFQIDNTSISTNSIGQRICDISEDSIHIVSSGPSLVVLFVTGQIQMSHTSGSSNNDEQNVMMKVFNSNRRGFRLRYTFTKKLLPVSEIPGGSHIRGTECDYLINRHDSVERQLESPTLNNNLVLMPNRVCNFIFIGDQFRQYFETVSIGFEQIELPKPSEGSQKCDRGHMAIYGSRSSIGDQIIQKPKYEYSHEILHSNKEPDHIFCDRLNELESITVRSGYHHYPINGRHNVLVIRFNSSGSDLPGLSMKFTLNYRFKKDFGIPGTMINPGGCQFLYINSFDATVSTTEASSSYSSTASSKLFTSQMNKIPPKGWTNSPLYPNDYSPNSDCLYIFTPQTDYLVDQSIRLVFETFTTAHRLQMKDVFVNITEVERFQNCHEDFLEIIQLYIPLKEEVMSALTSRVNYPSTLERSYEAWIQRWHNLEKELQIYLGTNQHILEPTSVYCGSYVPGPVVSDTSATAILMRFHSGQNTTSKGFTLTYEFLPKALLNPVKSNVADKPASDNNNKAKQMNKYVAGGLITSPNYPNSYTNGYNHEWYIKGTLDNSRIQLQFNFLELEGSLMNCSRAVLRIYEGHNPRSLYEFCGNPSELSSIIISNPVARVKMHTATDASGSKGFELVWTDLLPNDPEIGCKGFLCEHTSHCIYNDLECDEIPNCGMYQKNGKWVKDESDETTNCSFGNSYNLAHIGTGILLALIFLLSIACYVYYHEYKRRKNMPLDPLTELTGSKHSLALNQSTQKLNAHCSNKKHQLHKHHNCQTSGLLCDLLTEKETDVSSVKKHQHHRHHYPHAQHLSHSHQIPSHTHPHRHHHHHNHNRKVFEQGGHSHLVNAQHDYHGAHFPLDNQHDHCRTNRMSNKLQQRTPSHSGSLVRNGGRTVVPDSLHSSAANNPGGLLVAGTGTNLSTSMDGGLLIRERMQKISIV</sequence>
<keyword evidence="1" id="KW-1015">Disulfide bond</keyword>
<dbReference type="Proteomes" id="UP000050795">
    <property type="component" value="Unassembled WGS sequence"/>
</dbReference>
<dbReference type="GO" id="GO:0005886">
    <property type="term" value="C:plasma membrane"/>
    <property type="evidence" value="ECO:0007669"/>
    <property type="project" value="TreeGrafter"/>
</dbReference>
<dbReference type="Gene3D" id="2.60.120.290">
    <property type="entry name" value="Spermadhesin, CUB domain"/>
    <property type="match status" value="4"/>
</dbReference>
<dbReference type="SMART" id="SM00042">
    <property type="entry name" value="CUB"/>
    <property type="match status" value="4"/>
</dbReference>
<feature type="compositionally biased region" description="Polar residues" evidence="3">
    <location>
        <begin position="1221"/>
        <end position="1233"/>
    </location>
</feature>
<keyword evidence="4" id="KW-0812">Transmembrane</keyword>
<dbReference type="Pfam" id="PF00431">
    <property type="entry name" value="CUB"/>
    <property type="match status" value="3"/>
</dbReference>
<dbReference type="InterPro" id="IPR000859">
    <property type="entry name" value="CUB_dom"/>
</dbReference>
<evidence type="ECO:0000313" key="7">
    <source>
        <dbReference type="WBParaSite" id="TREG1_19560.1"/>
    </source>
</evidence>
<feature type="domain" description="CUB" evidence="5">
    <location>
        <begin position="299"/>
        <end position="442"/>
    </location>
</feature>
<feature type="transmembrane region" description="Helical" evidence="4">
    <location>
        <begin position="12"/>
        <end position="30"/>
    </location>
</feature>
<reference evidence="6" key="1">
    <citation type="submission" date="2022-06" db="EMBL/GenBank/DDBJ databases">
        <authorList>
            <person name="Berger JAMES D."/>
            <person name="Berger JAMES D."/>
        </authorList>
    </citation>
    <scope>NUCLEOTIDE SEQUENCE [LARGE SCALE GENOMIC DNA]</scope>
</reference>
<evidence type="ECO:0000259" key="5">
    <source>
        <dbReference type="PROSITE" id="PS01180"/>
    </source>
</evidence>
<keyword evidence="6" id="KW-1185">Reference proteome</keyword>
<comment type="caution">
    <text evidence="2">Lacks conserved residue(s) required for the propagation of feature annotation.</text>
</comment>
<evidence type="ECO:0000256" key="1">
    <source>
        <dbReference type="ARBA" id="ARBA00023157"/>
    </source>
</evidence>
<feature type="domain" description="CUB" evidence="5">
    <location>
        <begin position="662"/>
        <end position="849"/>
    </location>
</feature>
<dbReference type="PANTHER" id="PTHR47537:SF6">
    <property type="entry name" value="CUB DOMAIN-CONTAINING PROTEIN"/>
    <property type="match status" value="1"/>
</dbReference>
<keyword evidence="4" id="KW-0472">Membrane</keyword>
<accession>A0AA85JHG9</accession>
<feature type="domain" description="CUB" evidence="5">
    <location>
        <begin position="68"/>
        <end position="237"/>
    </location>
</feature>
<dbReference type="WBParaSite" id="TREG1_19560.1">
    <property type="protein sequence ID" value="TREG1_19560.1"/>
    <property type="gene ID" value="TREG1_19560"/>
</dbReference>